<dbReference type="InterPro" id="IPR014729">
    <property type="entry name" value="Rossmann-like_a/b/a_fold"/>
</dbReference>
<evidence type="ECO:0008006" key="3">
    <source>
        <dbReference type="Google" id="ProtNLM"/>
    </source>
</evidence>
<dbReference type="GO" id="GO:0000309">
    <property type="term" value="F:nicotinamide-nucleotide adenylyltransferase activity"/>
    <property type="evidence" value="ECO:0007669"/>
    <property type="project" value="TreeGrafter"/>
</dbReference>
<dbReference type="EMBL" id="MCFD01000014">
    <property type="protein sequence ID" value="ORX66737.1"/>
    <property type="molecule type" value="Genomic_DNA"/>
</dbReference>
<dbReference type="Gene3D" id="3.40.50.620">
    <property type="entry name" value="HUPs"/>
    <property type="match status" value="1"/>
</dbReference>
<name>A0A1Y1VZN8_9FUNG</name>
<accession>A0A1Y1VZN8</accession>
<evidence type="ECO:0000313" key="1">
    <source>
        <dbReference type="EMBL" id="ORX66737.1"/>
    </source>
</evidence>
<gene>
    <name evidence="1" type="ORF">DL89DRAFT_269774</name>
</gene>
<dbReference type="GeneID" id="63805072"/>
<dbReference type="Proteomes" id="UP000193922">
    <property type="component" value="Unassembled WGS sequence"/>
</dbReference>
<dbReference type="GO" id="GO:0016887">
    <property type="term" value="F:ATP hydrolysis activity"/>
    <property type="evidence" value="ECO:0007669"/>
    <property type="project" value="TreeGrafter"/>
</dbReference>
<dbReference type="GO" id="GO:0005634">
    <property type="term" value="C:nucleus"/>
    <property type="evidence" value="ECO:0007669"/>
    <property type="project" value="TreeGrafter"/>
</dbReference>
<organism evidence="1 2">
    <name type="scientific">Linderina pennispora</name>
    <dbReference type="NCBI Taxonomy" id="61395"/>
    <lineage>
        <taxon>Eukaryota</taxon>
        <taxon>Fungi</taxon>
        <taxon>Fungi incertae sedis</taxon>
        <taxon>Zoopagomycota</taxon>
        <taxon>Kickxellomycotina</taxon>
        <taxon>Kickxellomycetes</taxon>
        <taxon>Kickxellales</taxon>
        <taxon>Kickxellaceae</taxon>
        <taxon>Linderina</taxon>
    </lineage>
</organism>
<sequence>MQCDTPVYESFVDNFLTTQARDGQQRPAVTIARKFTDSWPLPPKGADANAQKTQVRIGVLDSSFNPPHYCHGAYLECMGTQRLTRCDTHESQILGLDSYLLLLGTCERRQGADGPIAGAASAHVACDKSADTWHVWMSQTQFDRSNLDNIAIGMVNCARFVDKCQAVRELVARQWQQATGVEVEVLSYFTMGWDTLIRFFDPKYYSDFPADIDRFFALGGHIAFSRRIGFPDSDVEEFFAQPCMEKYAPHIVELKLPKRVEHVSSTDARLAIRDSTEGVQDLPPRILEFINYERMYRGVDRRRAQK</sequence>
<dbReference type="GO" id="GO:0005737">
    <property type="term" value="C:cytoplasm"/>
    <property type="evidence" value="ECO:0007669"/>
    <property type="project" value="TreeGrafter"/>
</dbReference>
<dbReference type="SUPFAM" id="SSF52374">
    <property type="entry name" value="Nucleotidylyl transferase"/>
    <property type="match status" value="1"/>
</dbReference>
<dbReference type="PANTHER" id="PTHR31285:SF0">
    <property type="entry name" value="NICOTINAMIDE MONONUCLEOTIDE ADENYLYLTRANSFERASE"/>
    <property type="match status" value="1"/>
</dbReference>
<keyword evidence="2" id="KW-1185">Reference proteome</keyword>
<comment type="caution">
    <text evidence="1">The sequence shown here is derived from an EMBL/GenBank/DDBJ whole genome shotgun (WGS) entry which is preliminary data.</text>
</comment>
<dbReference type="PANTHER" id="PTHR31285">
    <property type="entry name" value="NICOTINAMIDE MONONUCLEOTIDE ADENYLYLTRANSFERASE"/>
    <property type="match status" value="1"/>
</dbReference>
<protein>
    <recommendedName>
        <fullName evidence="3">Nucleotidylyl transferase</fullName>
    </recommendedName>
</protein>
<dbReference type="STRING" id="61395.A0A1Y1VZN8"/>
<dbReference type="RefSeq" id="XP_040740696.1">
    <property type="nucleotide sequence ID" value="XM_040888424.1"/>
</dbReference>
<evidence type="ECO:0000313" key="2">
    <source>
        <dbReference type="Proteomes" id="UP000193922"/>
    </source>
</evidence>
<proteinExistence type="predicted"/>
<dbReference type="OrthoDB" id="5591297at2759"/>
<reference evidence="1 2" key="1">
    <citation type="submission" date="2016-07" db="EMBL/GenBank/DDBJ databases">
        <title>Pervasive Adenine N6-methylation of Active Genes in Fungi.</title>
        <authorList>
            <consortium name="DOE Joint Genome Institute"/>
            <person name="Mondo S.J."/>
            <person name="Dannebaum R.O."/>
            <person name="Kuo R.C."/>
            <person name="Labutti K."/>
            <person name="Haridas S."/>
            <person name="Kuo A."/>
            <person name="Salamov A."/>
            <person name="Ahrendt S.R."/>
            <person name="Lipzen A."/>
            <person name="Sullivan W."/>
            <person name="Andreopoulos W.B."/>
            <person name="Clum A."/>
            <person name="Lindquist E."/>
            <person name="Daum C."/>
            <person name="Ramamoorthy G.K."/>
            <person name="Gryganskyi A."/>
            <person name="Culley D."/>
            <person name="Magnuson J.K."/>
            <person name="James T.Y."/>
            <person name="O'Malley M.A."/>
            <person name="Stajich J.E."/>
            <person name="Spatafora J.W."/>
            <person name="Visel A."/>
            <person name="Grigoriev I.V."/>
        </authorList>
    </citation>
    <scope>NUCLEOTIDE SEQUENCE [LARGE SCALE GENOMIC DNA]</scope>
    <source>
        <strain evidence="1 2">ATCC 12442</strain>
    </source>
</reference>
<dbReference type="AlphaFoldDB" id="A0A1Y1VZN8"/>